<dbReference type="AlphaFoldDB" id="A0A3S4SUD2"/>
<feature type="transmembrane region" description="Helical" evidence="2">
    <location>
        <begin position="59"/>
        <end position="81"/>
    </location>
</feature>
<protein>
    <submittedName>
        <fullName evidence="4">Carboxylate/amino acid/amine transporter</fullName>
    </submittedName>
</protein>
<name>A0A3S4SUD2_9ACTO</name>
<keyword evidence="2" id="KW-0472">Membrane</keyword>
<dbReference type="Pfam" id="PF00892">
    <property type="entry name" value="EamA"/>
    <property type="match status" value="2"/>
</dbReference>
<dbReference type="InterPro" id="IPR000620">
    <property type="entry name" value="EamA_dom"/>
</dbReference>
<dbReference type="SUPFAM" id="SSF103481">
    <property type="entry name" value="Multidrug resistance efflux transporter EmrE"/>
    <property type="match status" value="2"/>
</dbReference>
<feature type="transmembrane region" description="Helical" evidence="2">
    <location>
        <begin position="25"/>
        <end position="47"/>
    </location>
</feature>
<feature type="transmembrane region" description="Helical" evidence="2">
    <location>
        <begin position="226"/>
        <end position="246"/>
    </location>
</feature>
<evidence type="ECO:0000259" key="3">
    <source>
        <dbReference type="Pfam" id="PF00892"/>
    </source>
</evidence>
<dbReference type="GO" id="GO:0016020">
    <property type="term" value="C:membrane"/>
    <property type="evidence" value="ECO:0007669"/>
    <property type="project" value="InterPro"/>
</dbReference>
<gene>
    <name evidence="4" type="ORF">NCTC11923_01954</name>
</gene>
<comment type="similarity">
    <text evidence="1">Belongs to the EamA transporter family.</text>
</comment>
<feature type="domain" description="EamA" evidence="3">
    <location>
        <begin position="193"/>
        <end position="323"/>
    </location>
</feature>
<accession>A0A3S4SUD2</accession>
<dbReference type="Proteomes" id="UP000276899">
    <property type="component" value="Chromosome"/>
</dbReference>
<dbReference type="KEGG" id="asla:NCTC11923_01954"/>
<feature type="transmembrane region" description="Helical" evidence="2">
    <location>
        <begin position="312"/>
        <end position="330"/>
    </location>
</feature>
<keyword evidence="5" id="KW-1185">Reference proteome</keyword>
<proteinExistence type="inferred from homology"/>
<dbReference type="STRING" id="1278298.GCA_000428685_00388"/>
<reference evidence="4 5" key="1">
    <citation type="submission" date="2018-12" db="EMBL/GenBank/DDBJ databases">
        <authorList>
            <consortium name="Pathogen Informatics"/>
        </authorList>
    </citation>
    <scope>NUCLEOTIDE SEQUENCE [LARGE SCALE GENOMIC DNA]</scope>
    <source>
        <strain evidence="4 5">NCTC11923</strain>
    </source>
</reference>
<keyword evidence="2" id="KW-1133">Transmembrane helix</keyword>
<evidence type="ECO:0000256" key="2">
    <source>
        <dbReference type="SAM" id="Phobius"/>
    </source>
</evidence>
<evidence type="ECO:0000313" key="4">
    <source>
        <dbReference type="EMBL" id="VEG75294.1"/>
    </source>
</evidence>
<feature type="transmembrane region" description="Helical" evidence="2">
    <location>
        <begin position="196"/>
        <end position="214"/>
    </location>
</feature>
<dbReference type="InterPro" id="IPR037185">
    <property type="entry name" value="EmrE-like"/>
</dbReference>
<evidence type="ECO:0000313" key="5">
    <source>
        <dbReference type="Proteomes" id="UP000276899"/>
    </source>
</evidence>
<dbReference type="RefSeq" id="WP_026427455.1">
    <property type="nucleotide sequence ID" value="NZ_CBCRWE010000014.1"/>
</dbReference>
<dbReference type="PANTHER" id="PTHR22911">
    <property type="entry name" value="ACYL-MALONYL CONDENSING ENZYME-RELATED"/>
    <property type="match status" value="1"/>
</dbReference>
<feature type="domain" description="EamA" evidence="3">
    <location>
        <begin position="25"/>
        <end position="165"/>
    </location>
</feature>
<feature type="transmembrane region" description="Helical" evidence="2">
    <location>
        <begin position="258"/>
        <end position="277"/>
    </location>
</feature>
<sequence length="337" mass="35793">MSQSTATTAAKAPTTAGEYVMNKKLGAIAMLLSATGMGLVGTISRGATAGLADADKSVIGSFLAFGRMTTGCLGFLLILWLTKKVGLFRSTKLSMTVILGGVCIGLSLGFYISSTLMTSIANAVFLIYTGPLFCAILARIFRKEHISALAAVFLSLVFVGMLLTIGIIDFKNGGFVFGLDLSATSTEYPNKALGDLFGLLSGVFYGLAMFFYGYRKDIDSVVRGVWNFLWAAVATLIMSIILSPWHGVSTFTAYNWRWAVALFLVCGLFALGFLVVAGRNLPAVEYSTIAYWECPVAILCGLLVWGESLTPVGVIGGLLIVGGGLAPIVLDMMKRRG</sequence>
<keyword evidence="2" id="KW-0812">Transmembrane</keyword>
<feature type="transmembrane region" description="Helical" evidence="2">
    <location>
        <begin position="148"/>
        <end position="168"/>
    </location>
</feature>
<dbReference type="EMBL" id="LR134363">
    <property type="protein sequence ID" value="VEG75294.1"/>
    <property type="molecule type" value="Genomic_DNA"/>
</dbReference>
<organism evidence="4 5">
    <name type="scientific">Actinomyces slackii</name>
    <dbReference type="NCBI Taxonomy" id="52774"/>
    <lineage>
        <taxon>Bacteria</taxon>
        <taxon>Bacillati</taxon>
        <taxon>Actinomycetota</taxon>
        <taxon>Actinomycetes</taxon>
        <taxon>Actinomycetales</taxon>
        <taxon>Actinomycetaceae</taxon>
        <taxon>Actinomyces</taxon>
    </lineage>
</organism>
<evidence type="ECO:0000256" key="1">
    <source>
        <dbReference type="ARBA" id="ARBA00007362"/>
    </source>
</evidence>
<feature type="transmembrane region" description="Helical" evidence="2">
    <location>
        <begin position="93"/>
        <end position="113"/>
    </location>
</feature>
<feature type="transmembrane region" description="Helical" evidence="2">
    <location>
        <begin position="119"/>
        <end position="141"/>
    </location>
</feature>
<feature type="transmembrane region" description="Helical" evidence="2">
    <location>
        <begin position="289"/>
        <end position="306"/>
    </location>
</feature>